<dbReference type="HAMAP" id="MF_00097">
    <property type="entry name" value="TMP_synthase"/>
    <property type="match status" value="1"/>
</dbReference>
<comment type="similarity">
    <text evidence="9 10">Belongs to the thiamine-phosphate synthase family.</text>
</comment>
<dbReference type="RefSeq" id="WP_073253989.1">
    <property type="nucleotide sequence ID" value="NZ_FRCR01000002.1"/>
</dbReference>
<feature type="binding site" evidence="9">
    <location>
        <begin position="134"/>
        <end position="136"/>
    </location>
    <ligand>
        <name>2-[(2R,5Z)-2-carboxy-4-methylthiazol-5(2H)-ylidene]ethyl phosphate</name>
        <dbReference type="ChEBI" id="CHEBI:62899"/>
    </ligand>
</feature>
<evidence type="ECO:0000256" key="7">
    <source>
        <dbReference type="ARBA" id="ARBA00047851"/>
    </source>
</evidence>
<comment type="cofactor">
    <cofactor evidence="9">
        <name>Mg(2+)</name>
        <dbReference type="ChEBI" id="CHEBI:18420"/>
    </cofactor>
    <text evidence="9">Binds 1 Mg(2+) ion per subunit.</text>
</comment>
<dbReference type="Proteomes" id="UP000184375">
    <property type="component" value="Unassembled WGS sequence"/>
</dbReference>
<gene>
    <name evidence="9" type="primary">thiE</name>
    <name evidence="13" type="ORF">SAMN05660826_00442</name>
</gene>
<dbReference type="AlphaFoldDB" id="A0A1M7GSB4"/>
<dbReference type="GO" id="GO:0005737">
    <property type="term" value="C:cytoplasm"/>
    <property type="evidence" value="ECO:0007669"/>
    <property type="project" value="TreeGrafter"/>
</dbReference>
<feature type="binding site" evidence="9">
    <location>
        <position position="70"/>
    </location>
    <ligand>
        <name>Mg(2+)</name>
        <dbReference type="ChEBI" id="CHEBI:18420"/>
    </ligand>
</feature>
<evidence type="ECO:0000256" key="1">
    <source>
        <dbReference type="ARBA" id="ARBA00005165"/>
    </source>
</evidence>
<evidence type="ECO:0000256" key="6">
    <source>
        <dbReference type="ARBA" id="ARBA00047334"/>
    </source>
</evidence>
<reference evidence="14" key="1">
    <citation type="submission" date="2016-11" db="EMBL/GenBank/DDBJ databases">
        <authorList>
            <person name="Varghese N."/>
            <person name="Submissions S."/>
        </authorList>
    </citation>
    <scope>NUCLEOTIDE SEQUENCE [LARGE SCALE GENOMIC DNA]</scope>
    <source>
        <strain evidence="14">DSM 18802</strain>
    </source>
</reference>
<dbReference type="GO" id="GO:0000287">
    <property type="term" value="F:magnesium ion binding"/>
    <property type="evidence" value="ECO:0007669"/>
    <property type="project" value="UniProtKB-UniRule"/>
</dbReference>
<feature type="binding site" evidence="9">
    <location>
        <position position="69"/>
    </location>
    <ligand>
        <name>4-amino-2-methyl-5-(diphosphooxymethyl)pyrimidine</name>
        <dbReference type="ChEBI" id="CHEBI:57841"/>
    </ligand>
</feature>
<dbReference type="CDD" id="cd00564">
    <property type="entry name" value="TMP_TenI"/>
    <property type="match status" value="1"/>
</dbReference>
<feature type="binding site" evidence="9">
    <location>
        <position position="137"/>
    </location>
    <ligand>
        <name>4-amino-2-methyl-5-(diphosphooxymethyl)pyrimidine</name>
        <dbReference type="ChEBI" id="CHEBI:57841"/>
    </ligand>
</feature>
<dbReference type="GO" id="GO:0004789">
    <property type="term" value="F:thiamine-phosphate diphosphorylase activity"/>
    <property type="evidence" value="ECO:0007669"/>
    <property type="project" value="UniProtKB-UniRule"/>
</dbReference>
<dbReference type="SUPFAM" id="SSF51391">
    <property type="entry name" value="Thiamin phosphate synthase"/>
    <property type="match status" value="1"/>
</dbReference>
<dbReference type="EMBL" id="FRCR01000002">
    <property type="protein sequence ID" value="SHM19101.1"/>
    <property type="molecule type" value="Genomic_DNA"/>
</dbReference>
<name>A0A1M7GSB4_9FIRM</name>
<keyword evidence="2 9" id="KW-0808">Transferase</keyword>
<dbReference type="GO" id="GO:0009229">
    <property type="term" value="P:thiamine diphosphate biosynthetic process"/>
    <property type="evidence" value="ECO:0007669"/>
    <property type="project" value="UniProtKB-UniRule"/>
</dbReference>
<evidence type="ECO:0000256" key="4">
    <source>
        <dbReference type="ARBA" id="ARBA00022842"/>
    </source>
</evidence>
<evidence type="ECO:0000256" key="3">
    <source>
        <dbReference type="ARBA" id="ARBA00022723"/>
    </source>
</evidence>
<keyword evidence="4 9" id="KW-0460">Magnesium</keyword>
<organism evidence="13 14">
    <name type="scientific">Caldanaerovirga acetigignens</name>
    <dbReference type="NCBI Taxonomy" id="447595"/>
    <lineage>
        <taxon>Bacteria</taxon>
        <taxon>Bacillati</taxon>
        <taxon>Bacillota</taxon>
        <taxon>Clostridia</taxon>
        <taxon>Thermosediminibacterales</taxon>
        <taxon>Thermosediminibacteraceae</taxon>
        <taxon>Caldanaerovirga</taxon>
    </lineage>
</organism>
<evidence type="ECO:0000256" key="2">
    <source>
        <dbReference type="ARBA" id="ARBA00022679"/>
    </source>
</evidence>
<keyword evidence="3 9" id="KW-0479">Metal-binding</keyword>
<dbReference type="PANTHER" id="PTHR20857">
    <property type="entry name" value="THIAMINE-PHOSPHATE PYROPHOSPHORYLASE"/>
    <property type="match status" value="1"/>
</dbReference>
<dbReference type="STRING" id="447595.SAMN05660826_00442"/>
<dbReference type="GO" id="GO:0009228">
    <property type="term" value="P:thiamine biosynthetic process"/>
    <property type="evidence" value="ECO:0007669"/>
    <property type="project" value="UniProtKB-KW"/>
</dbReference>
<dbReference type="InterPro" id="IPR022998">
    <property type="entry name" value="ThiamineP_synth_TenI"/>
</dbReference>
<evidence type="ECO:0000256" key="8">
    <source>
        <dbReference type="ARBA" id="ARBA00047883"/>
    </source>
</evidence>
<keyword evidence="14" id="KW-1185">Reference proteome</keyword>
<dbReference type="InterPro" id="IPR013785">
    <property type="entry name" value="Aldolase_TIM"/>
</dbReference>
<feature type="binding site" evidence="9">
    <location>
        <begin position="37"/>
        <end position="41"/>
    </location>
    <ligand>
        <name>4-amino-2-methyl-5-(diphosphooxymethyl)pyrimidine</name>
        <dbReference type="ChEBI" id="CHEBI:57841"/>
    </ligand>
</feature>
<dbReference type="UniPathway" id="UPA00060">
    <property type="reaction ID" value="UER00141"/>
</dbReference>
<evidence type="ECO:0000313" key="13">
    <source>
        <dbReference type="EMBL" id="SHM19101.1"/>
    </source>
</evidence>
<dbReference type="NCBIfam" id="TIGR00693">
    <property type="entry name" value="thiE"/>
    <property type="match status" value="1"/>
</dbReference>
<evidence type="ECO:0000313" key="14">
    <source>
        <dbReference type="Proteomes" id="UP000184375"/>
    </source>
</evidence>
<feature type="binding site" evidence="9">
    <location>
        <begin position="184"/>
        <end position="185"/>
    </location>
    <ligand>
        <name>2-[(2R,5Z)-2-carboxy-4-methylthiazol-5(2H)-ylidene]ethyl phosphate</name>
        <dbReference type="ChEBI" id="CHEBI:62899"/>
    </ligand>
</feature>
<dbReference type="PANTHER" id="PTHR20857:SF15">
    <property type="entry name" value="THIAMINE-PHOSPHATE SYNTHASE"/>
    <property type="match status" value="1"/>
</dbReference>
<feature type="binding site" evidence="9">
    <location>
        <position position="164"/>
    </location>
    <ligand>
        <name>2-[(2R,5Z)-2-carboxy-4-methylthiazol-5(2H)-ylidene]ethyl phosphate</name>
        <dbReference type="ChEBI" id="CHEBI:62899"/>
    </ligand>
</feature>
<comment type="catalytic activity">
    <reaction evidence="7 9 10">
        <text>2-(2-carboxy-4-methylthiazol-5-yl)ethyl phosphate + 4-amino-2-methyl-5-(diphosphooxymethyl)pyrimidine + 2 H(+) = thiamine phosphate + CO2 + diphosphate</text>
        <dbReference type="Rhea" id="RHEA:47848"/>
        <dbReference type="ChEBI" id="CHEBI:15378"/>
        <dbReference type="ChEBI" id="CHEBI:16526"/>
        <dbReference type="ChEBI" id="CHEBI:33019"/>
        <dbReference type="ChEBI" id="CHEBI:37575"/>
        <dbReference type="ChEBI" id="CHEBI:57841"/>
        <dbReference type="ChEBI" id="CHEBI:62890"/>
        <dbReference type="EC" id="2.5.1.3"/>
    </reaction>
</comment>
<dbReference type="Gene3D" id="3.20.20.70">
    <property type="entry name" value="Aldolase class I"/>
    <property type="match status" value="1"/>
</dbReference>
<evidence type="ECO:0000256" key="11">
    <source>
        <dbReference type="RuleBase" id="RU004253"/>
    </source>
</evidence>
<dbReference type="InterPro" id="IPR034291">
    <property type="entry name" value="TMP_synthase"/>
</dbReference>
<evidence type="ECO:0000256" key="10">
    <source>
        <dbReference type="RuleBase" id="RU003826"/>
    </source>
</evidence>
<keyword evidence="5 9" id="KW-0784">Thiamine biosynthesis</keyword>
<comment type="function">
    <text evidence="9">Condenses 4-methyl-5-(beta-hydroxyethyl)thiazole monophosphate (THZ-P) and 2-methyl-4-amino-5-hydroxymethyl pyrimidine pyrophosphate (HMP-PP) to form thiamine monophosphate (TMP).</text>
</comment>
<accession>A0A1M7GSB4</accession>
<comment type="catalytic activity">
    <reaction evidence="6 9 10">
        <text>4-methyl-5-(2-phosphooxyethyl)-thiazole + 4-amino-2-methyl-5-(diphosphooxymethyl)pyrimidine + H(+) = thiamine phosphate + diphosphate</text>
        <dbReference type="Rhea" id="RHEA:22328"/>
        <dbReference type="ChEBI" id="CHEBI:15378"/>
        <dbReference type="ChEBI" id="CHEBI:33019"/>
        <dbReference type="ChEBI" id="CHEBI:37575"/>
        <dbReference type="ChEBI" id="CHEBI:57841"/>
        <dbReference type="ChEBI" id="CHEBI:58296"/>
        <dbReference type="EC" id="2.5.1.3"/>
    </reaction>
</comment>
<evidence type="ECO:0000256" key="5">
    <source>
        <dbReference type="ARBA" id="ARBA00022977"/>
    </source>
</evidence>
<dbReference type="InterPro" id="IPR036206">
    <property type="entry name" value="ThiamineP_synth_sf"/>
</dbReference>
<evidence type="ECO:0000259" key="12">
    <source>
        <dbReference type="Pfam" id="PF02581"/>
    </source>
</evidence>
<feature type="binding site" evidence="9">
    <location>
        <position position="108"/>
    </location>
    <ligand>
        <name>4-amino-2-methyl-5-(diphosphooxymethyl)pyrimidine</name>
        <dbReference type="ChEBI" id="CHEBI:57841"/>
    </ligand>
</feature>
<feature type="domain" description="Thiamine phosphate synthase/TenI" evidence="12">
    <location>
        <begin position="7"/>
        <end position="187"/>
    </location>
</feature>
<proteinExistence type="inferred from homology"/>
<sequence>MKIDYSLYAITERSYIGKRNLVDAVEEAIKAGITVLQLREKDITSREFYHLALQLRELTKAYRIPFIINDRVDIALAVDADGVHVGQEDLPADVVRKIIGKEKILGVSAKTIEEAIKAENDGADYLGVGAIFPSPTKPSSEAIGLEGLKRIKSNVKIPVVAIGGITKDNAGEVIEAGADGISCISSIFSGDITENVRALKKVVYDLRKC</sequence>
<dbReference type="Pfam" id="PF02581">
    <property type="entry name" value="TMP-TENI"/>
    <property type="match status" value="1"/>
</dbReference>
<dbReference type="EC" id="2.5.1.3" evidence="9"/>
<evidence type="ECO:0000256" key="9">
    <source>
        <dbReference type="HAMAP-Rule" id="MF_00097"/>
    </source>
</evidence>
<dbReference type="FunFam" id="3.20.20.70:FF:000096">
    <property type="entry name" value="Thiamine-phosphate synthase"/>
    <property type="match status" value="1"/>
</dbReference>
<feature type="binding site" evidence="9">
    <location>
        <position position="89"/>
    </location>
    <ligand>
        <name>Mg(2+)</name>
        <dbReference type="ChEBI" id="CHEBI:18420"/>
    </ligand>
</feature>
<dbReference type="OrthoDB" id="9812206at2"/>
<comment type="catalytic activity">
    <reaction evidence="8 9 10">
        <text>2-[(2R,5Z)-2-carboxy-4-methylthiazol-5(2H)-ylidene]ethyl phosphate + 4-amino-2-methyl-5-(diphosphooxymethyl)pyrimidine + 2 H(+) = thiamine phosphate + CO2 + diphosphate</text>
        <dbReference type="Rhea" id="RHEA:47844"/>
        <dbReference type="ChEBI" id="CHEBI:15378"/>
        <dbReference type="ChEBI" id="CHEBI:16526"/>
        <dbReference type="ChEBI" id="CHEBI:33019"/>
        <dbReference type="ChEBI" id="CHEBI:37575"/>
        <dbReference type="ChEBI" id="CHEBI:57841"/>
        <dbReference type="ChEBI" id="CHEBI:62899"/>
        <dbReference type="EC" id="2.5.1.3"/>
    </reaction>
</comment>
<comment type="pathway">
    <text evidence="1 9 11">Cofactor biosynthesis; thiamine diphosphate biosynthesis; thiamine phosphate from 4-amino-2-methyl-5-diphosphomethylpyrimidine and 4-methyl-5-(2-phosphoethyl)-thiazole: step 1/1.</text>
</comment>
<protein>
    <recommendedName>
        <fullName evidence="9">Thiamine-phosphate synthase</fullName>
        <shortName evidence="9">TP synthase</shortName>
        <shortName evidence="9">TPS</shortName>
        <ecNumber evidence="9">2.5.1.3</ecNumber>
    </recommendedName>
    <alternativeName>
        <fullName evidence="9">Thiamine-phosphate pyrophosphorylase</fullName>
        <shortName evidence="9">TMP pyrophosphorylase</shortName>
        <shortName evidence="9">TMP-PPase</shortName>
    </alternativeName>
</protein>